<reference evidence="1" key="1">
    <citation type="submission" date="2022-08" db="UniProtKB">
        <authorList>
            <consortium name="EnsemblMetazoa"/>
        </authorList>
    </citation>
    <scope>IDENTIFICATION</scope>
    <source>
        <strain evidence="1">EBRO</strain>
    </source>
</reference>
<protein>
    <submittedName>
        <fullName evidence="1">Uncharacterized protein</fullName>
    </submittedName>
</protein>
<sequence length="186" mass="20513">MVVDAHTTRVPRGVNRADLIQKAAFDEGYAAPRRSALTSPCRYQDHITLEQVASANGDGFGSMTRIAAAAAADDTADDVAELDEGDITDADAAIDALLGWLWLGLPNGWHLRRLVGRWFRLSQSSERFNVAHAMLLLMLDELLSAQLTAHNVLDCRMLQLLLLLLAVTSFRLLRCEYPRAARRPAC</sequence>
<dbReference type="VEuPathDB" id="VectorBase:AATE016189"/>
<dbReference type="AlphaFoldDB" id="A0A182JDT3"/>
<accession>A0A182JDT3</accession>
<name>A0A182JDT3_ANOAO</name>
<dbReference type="EnsemblMetazoa" id="AATE016189-RA">
    <property type="protein sequence ID" value="AATE016189-PA.1"/>
    <property type="gene ID" value="AATE016189"/>
</dbReference>
<evidence type="ECO:0000313" key="1">
    <source>
        <dbReference type="EnsemblMetazoa" id="AATE016189-PA.1"/>
    </source>
</evidence>
<proteinExistence type="predicted"/>
<organism evidence="1">
    <name type="scientific">Anopheles atroparvus</name>
    <name type="common">European mosquito</name>
    <dbReference type="NCBI Taxonomy" id="41427"/>
    <lineage>
        <taxon>Eukaryota</taxon>
        <taxon>Metazoa</taxon>
        <taxon>Ecdysozoa</taxon>
        <taxon>Arthropoda</taxon>
        <taxon>Hexapoda</taxon>
        <taxon>Insecta</taxon>
        <taxon>Pterygota</taxon>
        <taxon>Neoptera</taxon>
        <taxon>Endopterygota</taxon>
        <taxon>Diptera</taxon>
        <taxon>Nematocera</taxon>
        <taxon>Culicoidea</taxon>
        <taxon>Culicidae</taxon>
        <taxon>Anophelinae</taxon>
        <taxon>Anopheles</taxon>
    </lineage>
</organism>